<comment type="cofactor">
    <cofactor evidence="1">
        <name>pyridoxal 5'-phosphate</name>
        <dbReference type="ChEBI" id="CHEBI:597326"/>
    </cofactor>
</comment>
<dbReference type="GO" id="GO:0046394">
    <property type="term" value="P:carboxylic acid biosynthetic process"/>
    <property type="evidence" value="ECO:0007669"/>
    <property type="project" value="UniProtKB-ARBA"/>
</dbReference>
<dbReference type="AlphaFoldDB" id="A0A6A3AF43"/>
<keyword evidence="3" id="KW-0663">Pyridoxal phosphate</keyword>
<reference evidence="4" key="1">
    <citation type="submission" date="2019-09" db="EMBL/GenBank/DDBJ databases">
        <title>Draft genome information of white flower Hibiscus syriacus.</title>
        <authorList>
            <person name="Kim Y.-M."/>
        </authorList>
    </citation>
    <scope>NUCLEOTIDE SEQUENCE [LARGE SCALE GENOMIC DNA]</scope>
    <source>
        <strain evidence="4">YM2019G1</strain>
    </source>
</reference>
<dbReference type="FunFam" id="3.20.10.10:FF:000002">
    <property type="entry name" value="D-alanine aminotransferase"/>
    <property type="match status" value="1"/>
</dbReference>
<dbReference type="Proteomes" id="UP000436088">
    <property type="component" value="Unassembled WGS sequence"/>
</dbReference>
<dbReference type="Gene3D" id="3.20.10.10">
    <property type="entry name" value="D-amino Acid Aminotransferase, subunit A, domain 2"/>
    <property type="match status" value="1"/>
</dbReference>
<dbReference type="Pfam" id="PF01063">
    <property type="entry name" value="Aminotran_4"/>
    <property type="match status" value="1"/>
</dbReference>
<name>A0A6A3AF43_HIBSY</name>
<keyword evidence="5" id="KW-1185">Reference proteome</keyword>
<protein>
    <submittedName>
        <fullName evidence="4">Uncharacterized protein</fullName>
    </submittedName>
</protein>
<accession>A0A6A3AF43</accession>
<dbReference type="PANTHER" id="PTHR42743:SF11">
    <property type="entry name" value="AMINODEOXYCHORISMATE LYASE"/>
    <property type="match status" value="1"/>
</dbReference>
<organism evidence="4 5">
    <name type="scientific">Hibiscus syriacus</name>
    <name type="common">Rose of Sharon</name>
    <dbReference type="NCBI Taxonomy" id="106335"/>
    <lineage>
        <taxon>Eukaryota</taxon>
        <taxon>Viridiplantae</taxon>
        <taxon>Streptophyta</taxon>
        <taxon>Embryophyta</taxon>
        <taxon>Tracheophyta</taxon>
        <taxon>Spermatophyta</taxon>
        <taxon>Magnoliopsida</taxon>
        <taxon>eudicotyledons</taxon>
        <taxon>Gunneridae</taxon>
        <taxon>Pentapetalae</taxon>
        <taxon>rosids</taxon>
        <taxon>malvids</taxon>
        <taxon>Malvales</taxon>
        <taxon>Malvaceae</taxon>
        <taxon>Malvoideae</taxon>
        <taxon>Hibiscus</taxon>
    </lineage>
</organism>
<dbReference type="InterPro" id="IPR050571">
    <property type="entry name" value="Class-IV_PLP-Dep_Aminotrnsfr"/>
</dbReference>
<evidence type="ECO:0000256" key="3">
    <source>
        <dbReference type="ARBA" id="ARBA00022898"/>
    </source>
</evidence>
<dbReference type="InterPro" id="IPR001544">
    <property type="entry name" value="Aminotrans_IV"/>
</dbReference>
<evidence type="ECO:0000313" key="5">
    <source>
        <dbReference type="Proteomes" id="UP000436088"/>
    </source>
</evidence>
<comment type="caution">
    <text evidence="4">The sequence shown here is derived from an EMBL/GenBank/DDBJ whole genome shotgun (WGS) entry which is preliminary data.</text>
</comment>
<dbReference type="InterPro" id="IPR043132">
    <property type="entry name" value="BCAT-like_C"/>
</dbReference>
<evidence type="ECO:0000256" key="1">
    <source>
        <dbReference type="ARBA" id="ARBA00001933"/>
    </source>
</evidence>
<dbReference type="SUPFAM" id="SSF56752">
    <property type="entry name" value="D-aminoacid aminotransferase-like PLP-dependent enzymes"/>
    <property type="match status" value="1"/>
</dbReference>
<proteinExistence type="inferred from homology"/>
<dbReference type="GO" id="GO:0003824">
    <property type="term" value="F:catalytic activity"/>
    <property type="evidence" value="ECO:0007669"/>
    <property type="project" value="InterPro"/>
</dbReference>
<sequence>MLDKDGYVSESNVTNIFLVKKGRVLTPQADYCLPGITRATVMELVEKENFVLVERRISLSEFHTADEVWTTGTMGELSPVVKIDGHIIGDGKVEPVTRRLQNAYKILKEDSGVAIQTNSQK</sequence>
<gene>
    <name evidence="4" type="ORF">F3Y22_tig00110482pilonHSYRG00584</name>
</gene>
<dbReference type="GO" id="GO:0008652">
    <property type="term" value="P:amino acid biosynthetic process"/>
    <property type="evidence" value="ECO:0007669"/>
    <property type="project" value="UniProtKB-ARBA"/>
</dbReference>
<evidence type="ECO:0000313" key="4">
    <source>
        <dbReference type="EMBL" id="KAE8702658.1"/>
    </source>
</evidence>
<dbReference type="InterPro" id="IPR036038">
    <property type="entry name" value="Aminotransferase-like"/>
</dbReference>
<dbReference type="EMBL" id="VEPZ02001007">
    <property type="protein sequence ID" value="KAE8702658.1"/>
    <property type="molecule type" value="Genomic_DNA"/>
</dbReference>
<dbReference type="PANTHER" id="PTHR42743">
    <property type="entry name" value="AMINO-ACID AMINOTRANSFERASE"/>
    <property type="match status" value="1"/>
</dbReference>
<comment type="similarity">
    <text evidence="2">Belongs to the class-IV pyridoxal-phosphate-dependent aminotransferase family.</text>
</comment>
<evidence type="ECO:0000256" key="2">
    <source>
        <dbReference type="ARBA" id="ARBA00009320"/>
    </source>
</evidence>